<protein>
    <submittedName>
        <fullName evidence="1">Uncharacterized protein</fullName>
    </submittedName>
</protein>
<sequence length="247" mass="27384">MDMQNTNATTEAAAQNITVFAVSVVSETSGGVDWFTDLTSANNHFDAQVKKFADLPGEVISLFTVTAPSGSSKEEITALADEMMHEESFVALRQHLTTEEYIPIQRSVLKTLIGITEGHIQDIKSGLEEGTYEHPENVGLGQIEIALAQAQAEVDNEDHRLEGVDFNRTLVLEAKATSDHCENPDYCQVQFTKADMAKIIQLSKLCSLMSLSDVRFDFTPNSWGSEGIEERADLSTESHRVWWRLVC</sequence>
<keyword evidence="2" id="KW-1185">Reference proteome</keyword>
<dbReference type="Proteomes" id="UP000261948">
    <property type="component" value="Unassembled WGS sequence"/>
</dbReference>
<reference evidence="1 2" key="1">
    <citation type="submission" date="2018-08" db="EMBL/GenBank/DDBJ databases">
        <title>Comamonas testosteroni strain SWCO2.</title>
        <authorList>
            <person name="Jiang N."/>
            <person name="Zhang X.Z."/>
        </authorList>
    </citation>
    <scope>NUCLEOTIDE SEQUENCE [LARGE SCALE GENOMIC DNA]</scope>
    <source>
        <strain evidence="1 2">SWCO2</strain>
    </source>
</reference>
<name>A0A373FB07_COMTE</name>
<accession>A0A373FB07</accession>
<dbReference type="AlphaFoldDB" id="A0A373FB07"/>
<organism evidence="1 2">
    <name type="scientific">Comamonas testosteroni</name>
    <name type="common">Pseudomonas testosteroni</name>
    <dbReference type="NCBI Taxonomy" id="285"/>
    <lineage>
        <taxon>Bacteria</taxon>
        <taxon>Pseudomonadati</taxon>
        <taxon>Pseudomonadota</taxon>
        <taxon>Betaproteobacteria</taxon>
        <taxon>Burkholderiales</taxon>
        <taxon>Comamonadaceae</taxon>
        <taxon>Comamonas</taxon>
    </lineage>
</organism>
<proteinExistence type="predicted"/>
<comment type="caution">
    <text evidence="1">The sequence shown here is derived from an EMBL/GenBank/DDBJ whole genome shotgun (WGS) entry which is preliminary data.</text>
</comment>
<evidence type="ECO:0000313" key="2">
    <source>
        <dbReference type="Proteomes" id="UP000261948"/>
    </source>
</evidence>
<dbReference type="EMBL" id="QURR01000029">
    <property type="protein sequence ID" value="RGE41353.1"/>
    <property type="molecule type" value="Genomic_DNA"/>
</dbReference>
<evidence type="ECO:0000313" key="1">
    <source>
        <dbReference type="EMBL" id="RGE41353.1"/>
    </source>
</evidence>
<gene>
    <name evidence="1" type="ORF">DZC30_18770</name>
</gene>